<dbReference type="GO" id="GO:0004074">
    <property type="term" value="F:biliverdin reductase [NAD(P)H] activity"/>
    <property type="evidence" value="ECO:0007669"/>
    <property type="project" value="TreeGrafter"/>
</dbReference>
<dbReference type="RefSeq" id="WP_192749374.1">
    <property type="nucleotide sequence ID" value="NZ_BAABJL010000030.1"/>
</dbReference>
<organism evidence="2 3">
    <name type="scientific">Actinopolymorpha pittospori</name>
    <dbReference type="NCBI Taxonomy" id="648752"/>
    <lineage>
        <taxon>Bacteria</taxon>
        <taxon>Bacillati</taxon>
        <taxon>Actinomycetota</taxon>
        <taxon>Actinomycetes</taxon>
        <taxon>Propionibacteriales</taxon>
        <taxon>Actinopolymorphaceae</taxon>
        <taxon>Actinopolymorpha</taxon>
    </lineage>
</organism>
<sequence>MPRLTVFGATGGVGAHLLPLALAKGHEVTAVARDPVKITLRHDRLRVVCGDILDRASVEQAVSGAEAVLSTVGPRSRRDGPVCGPGVAHVIAAMREVGIRRLVAVSAAPVPDHDAGEKVLYRLTIRKVLRAVLKDLYTDLAVMEGEARRSDLDWTIVRPPRLTDKPATGTYRTALGRNVPGGHLISRADLAAEMLRTLTDPATFRTTVGIGY</sequence>
<name>A0A927MU93_9ACTN</name>
<comment type="caution">
    <text evidence="2">The sequence shown here is derived from an EMBL/GenBank/DDBJ whole genome shotgun (WGS) entry which is preliminary data.</text>
</comment>
<dbReference type="EMBL" id="JADBEM010000001">
    <property type="protein sequence ID" value="MBE1604948.1"/>
    <property type="molecule type" value="Genomic_DNA"/>
</dbReference>
<protein>
    <submittedName>
        <fullName evidence="2">NADH-flavin reductase</fullName>
    </submittedName>
</protein>
<evidence type="ECO:0000259" key="1">
    <source>
        <dbReference type="Pfam" id="PF13460"/>
    </source>
</evidence>
<dbReference type="Proteomes" id="UP000638648">
    <property type="component" value="Unassembled WGS sequence"/>
</dbReference>
<dbReference type="InterPro" id="IPR016040">
    <property type="entry name" value="NAD(P)-bd_dom"/>
</dbReference>
<reference evidence="2" key="1">
    <citation type="submission" date="2020-10" db="EMBL/GenBank/DDBJ databases">
        <title>Sequencing the genomes of 1000 actinobacteria strains.</title>
        <authorList>
            <person name="Klenk H.-P."/>
        </authorList>
    </citation>
    <scope>NUCLEOTIDE SEQUENCE</scope>
    <source>
        <strain evidence="2">DSM 45354</strain>
    </source>
</reference>
<dbReference type="AlphaFoldDB" id="A0A927MU93"/>
<dbReference type="PANTHER" id="PTHR43355">
    <property type="entry name" value="FLAVIN REDUCTASE (NADPH)"/>
    <property type="match status" value="1"/>
</dbReference>
<feature type="domain" description="NAD(P)-binding" evidence="1">
    <location>
        <begin position="8"/>
        <end position="201"/>
    </location>
</feature>
<evidence type="ECO:0000313" key="2">
    <source>
        <dbReference type="EMBL" id="MBE1604948.1"/>
    </source>
</evidence>
<dbReference type="InterPro" id="IPR051606">
    <property type="entry name" value="Polyketide_Oxido-like"/>
</dbReference>
<dbReference type="GO" id="GO:0042602">
    <property type="term" value="F:riboflavin reductase (NADPH) activity"/>
    <property type="evidence" value="ECO:0007669"/>
    <property type="project" value="TreeGrafter"/>
</dbReference>
<dbReference type="InterPro" id="IPR036291">
    <property type="entry name" value="NAD(P)-bd_dom_sf"/>
</dbReference>
<accession>A0A927MU93</accession>
<dbReference type="PANTHER" id="PTHR43355:SF2">
    <property type="entry name" value="FLAVIN REDUCTASE (NADPH)"/>
    <property type="match status" value="1"/>
</dbReference>
<evidence type="ECO:0000313" key="3">
    <source>
        <dbReference type="Proteomes" id="UP000638648"/>
    </source>
</evidence>
<gene>
    <name evidence="2" type="ORF">HEB94_001796</name>
</gene>
<proteinExistence type="predicted"/>
<dbReference type="Pfam" id="PF13460">
    <property type="entry name" value="NAD_binding_10"/>
    <property type="match status" value="1"/>
</dbReference>
<keyword evidence="3" id="KW-1185">Reference proteome</keyword>
<dbReference type="SUPFAM" id="SSF51735">
    <property type="entry name" value="NAD(P)-binding Rossmann-fold domains"/>
    <property type="match status" value="1"/>
</dbReference>
<dbReference type="Gene3D" id="3.40.50.720">
    <property type="entry name" value="NAD(P)-binding Rossmann-like Domain"/>
    <property type="match status" value="1"/>
</dbReference>